<dbReference type="PRINTS" id="PR01776">
    <property type="entry name" value="HPOMPFAMILY"/>
</dbReference>
<feature type="chain" id="PRO_5003625620" description="Outer membrane protein HopI" evidence="1">
    <location>
        <begin position="27"/>
        <end position="647"/>
    </location>
</feature>
<proteinExistence type="predicted"/>
<dbReference type="InterPro" id="IPR002718">
    <property type="entry name" value="OMP_Helicobacter"/>
</dbReference>
<gene>
    <name evidence="2" type="ordered locus">HCW_03090</name>
</gene>
<protein>
    <recommendedName>
        <fullName evidence="4">Outer membrane protein HopI</fullName>
    </recommendedName>
</protein>
<reference evidence="3" key="1">
    <citation type="submission" date="2012-04" db="EMBL/GenBank/DDBJ databases">
        <title>Complete genome sequence of Helicobacter cetorum strain MIT 00-7128.</title>
        <authorList>
            <person name="Kersulyte D."/>
            <person name="Berg D.E."/>
        </authorList>
    </citation>
    <scope>NUCLEOTIDE SEQUENCE [LARGE SCALE GENOMIC DNA]</scope>
    <source>
        <strain evidence="3">MIT 00-7128</strain>
    </source>
</reference>
<dbReference type="RefSeq" id="WP_014660771.1">
    <property type="nucleotide sequence ID" value="NC_017737.1"/>
</dbReference>
<sequence length="647" mass="70740">MQSFKHKQWLISFSLSSLLCVSTLVAEDNGFFAGISYETSLAVQEIKNPGLNVANDTKVAIKEGASILNSAVTPMAYYMSVLGNNTKALMQMLCPTSNNKCALYAGGGQAGVSGVTQGTESVGKDGYDSNNPGSGRLNNNSIYNGLQGLDESLGVLQALIAKASPSDIAPTMSFKEVQDMFHLSEAQTAQLTGFLPTIDNPNPTITIPGMTYAVAQQISNAMATLWYNQSLHGATSFDAPSAPKFSAQVEQLLNADGLTKEQQVAFAQKAQTIYQDLMQAIVIGALPNNIQDNKLQSGFQWGMTYDNATQQMTTSSNMPKGYEKEGPYFVNPLNLQKGISIANLATGMEQFNILAGKLNSHSTYQDLNKVIQLGNQLTQETAYFGKYVIETLAPWLKPGANVASADGLTIVPNATKVSSSGNTPTQAQQEMRKMMQHGLADTEVFIKKSLAAMHERINNTYKVGYLPNFIANSSKSNNMNGFGFKMGYKQFFGKKRMFGLRYYGFLDYGYANFGAQASQVKANLATYGAGTDFLYNVFTRKRGKESMDIGFFAGIEVAGQSWMTNFEKQISGRVGKINTTSFQFLFDLGLRTNFSKIAKFRKSRFSQGLEFGVKIPTIKHRLYHSKGGITANYIRDFSFYVGYTVGF</sequence>
<dbReference type="PATRIC" id="fig|182217.3.peg.662"/>
<accession>I0ELT0</accession>
<keyword evidence="1" id="KW-0732">Signal</keyword>
<dbReference type="eggNOG" id="COG3170">
    <property type="taxonomic scope" value="Bacteria"/>
</dbReference>
<dbReference type="AlphaFoldDB" id="I0ELT0"/>
<keyword evidence="3" id="KW-1185">Reference proteome</keyword>
<dbReference type="Proteomes" id="UP000005010">
    <property type="component" value="Chromosome"/>
</dbReference>
<dbReference type="KEGG" id="hce:HCW_03090"/>
<feature type="signal peptide" evidence="1">
    <location>
        <begin position="1"/>
        <end position="26"/>
    </location>
</feature>
<organism evidence="2 3">
    <name type="scientific">Helicobacter cetorum (strain ATCC BAA-429 / MIT 00-7128)</name>
    <dbReference type="NCBI Taxonomy" id="182217"/>
    <lineage>
        <taxon>Bacteria</taxon>
        <taxon>Pseudomonadati</taxon>
        <taxon>Campylobacterota</taxon>
        <taxon>Epsilonproteobacteria</taxon>
        <taxon>Campylobacterales</taxon>
        <taxon>Helicobacteraceae</taxon>
        <taxon>Helicobacter</taxon>
    </lineage>
</organism>
<evidence type="ECO:0000313" key="2">
    <source>
        <dbReference type="EMBL" id="AFI03899.1"/>
    </source>
</evidence>
<dbReference type="Pfam" id="PF01856">
    <property type="entry name" value="HP_OMP"/>
    <property type="match status" value="1"/>
</dbReference>
<dbReference type="EMBL" id="CP003479">
    <property type="protein sequence ID" value="AFI03899.1"/>
    <property type="molecule type" value="Genomic_DNA"/>
</dbReference>
<evidence type="ECO:0000256" key="1">
    <source>
        <dbReference type="SAM" id="SignalP"/>
    </source>
</evidence>
<dbReference type="HOGENOM" id="CLU_408130_0_0_7"/>
<evidence type="ECO:0000313" key="3">
    <source>
        <dbReference type="Proteomes" id="UP000005010"/>
    </source>
</evidence>
<name>I0ELT0_HELC0</name>
<evidence type="ECO:0008006" key="4">
    <source>
        <dbReference type="Google" id="ProtNLM"/>
    </source>
</evidence>